<dbReference type="PANTHER" id="PTHR24300:SF375">
    <property type="entry name" value="CYTOCHROME P450 FAMILY"/>
    <property type="match status" value="1"/>
</dbReference>
<protein>
    <submittedName>
        <fullName evidence="16">Cytochrome P450</fullName>
    </submittedName>
</protein>
<evidence type="ECO:0000313" key="15">
    <source>
        <dbReference type="Proteomes" id="UP000887540"/>
    </source>
</evidence>
<evidence type="ECO:0000256" key="4">
    <source>
        <dbReference type="ARBA" id="ARBA00010617"/>
    </source>
</evidence>
<dbReference type="InterPro" id="IPR050182">
    <property type="entry name" value="Cytochrome_P450_fam2"/>
</dbReference>
<evidence type="ECO:0000256" key="1">
    <source>
        <dbReference type="ARBA" id="ARBA00001971"/>
    </source>
</evidence>
<keyword evidence="8" id="KW-0492">Microsome</keyword>
<sequence>MPQLLAMLSDMWIAGQETTSNTLAWGIIYLMQDQEVQAKLHKELDTVIGNDRHITMDDKPNLHYMSAVVNEIQRISNLVPFNVPHTTTKDINIQGYHIPQGTIILPQICTILYNEKIFPNPEKFDPSRFLDNHGKWKRVNELIPFSVGKRVCLGEGLAKMELFLFTANLFNHFRFKMIPNKPPSMVRKLGGTASPEGFVCHVEKRY</sequence>
<keyword evidence="7" id="KW-0256">Endoplasmic reticulum</keyword>
<keyword evidence="15" id="KW-1185">Reference proteome</keyword>
<dbReference type="FunFam" id="1.10.630.10:FF:000238">
    <property type="entry name" value="Cytochrome P450 2A6"/>
    <property type="match status" value="1"/>
</dbReference>
<dbReference type="InterPro" id="IPR002401">
    <property type="entry name" value="Cyt_P450_E_grp-I"/>
</dbReference>
<dbReference type="GO" id="GO:0005506">
    <property type="term" value="F:iron ion binding"/>
    <property type="evidence" value="ECO:0007669"/>
    <property type="project" value="InterPro"/>
</dbReference>
<dbReference type="SUPFAM" id="SSF48264">
    <property type="entry name" value="Cytochrome P450"/>
    <property type="match status" value="1"/>
</dbReference>
<dbReference type="PRINTS" id="PR00463">
    <property type="entry name" value="EP450I"/>
</dbReference>
<keyword evidence="12" id="KW-0472">Membrane</keyword>
<keyword evidence="10 13" id="KW-0408">Iron</keyword>
<keyword evidence="5 13" id="KW-0349">Heme</keyword>
<evidence type="ECO:0000256" key="7">
    <source>
        <dbReference type="ARBA" id="ARBA00022824"/>
    </source>
</evidence>
<dbReference type="GO" id="GO:0006805">
    <property type="term" value="P:xenobiotic metabolic process"/>
    <property type="evidence" value="ECO:0007669"/>
    <property type="project" value="TreeGrafter"/>
</dbReference>
<dbReference type="Gene3D" id="1.10.630.10">
    <property type="entry name" value="Cytochrome P450"/>
    <property type="match status" value="1"/>
</dbReference>
<evidence type="ECO:0000256" key="2">
    <source>
        <dbReference type="ARBA" id="ARBA00004174"/>
    </source>
</evidence>
<evidence type="ECO:0000256" key="10">
    <source>
        <dbReference type="ARBA" id="ARBA00023004"/>
    </source>
</evidence>
<evidence type="ECO:0000256" key="9">
    <source>
        <dbReference type="ARBA" id="ARBA00023002"/>
    </source>
</evidence>
<dbReference type="WBParaSite" id="ACRNAN_scaffold7557.g12819.t1">
    <property type="protein sequence ID" value="ACRNAN_scaffold7557.g12819.t1"/>
    <property type="gene ID" value="ACRNAN_scaffold7557.g12819"/>
</dbReference>
<comment type="subcellular location">
    <subcellularLocation>
        <location evidence="3">Endoplasmic reticulum membrane</location>
        <topology evidence="3">Peripheral membrane protein</topology>
    </subcellularLocation>
    <subcellularLocation>
        <location evidence="2">Microsome membrane</location>
        <topology evidence="2">Peripheral membrane protein</topology>
    </subcellularLocation>
</comment>
<keyword evidence="11 14" id="KW-0503">Monooxygenase</keyword>
<reference evidence="16" key="1">
    <citation type="submission" date="2022-11" db="UniProtKB">
        <authorList>
            <consortium name="WormBaseParasite"/>
        </authorList>
    </citation>
    <scope>IDENTIFICATION</scope>
</reference>
<evidence type="ECO:0000256" key="13">
    <source>
        <dbReference type="PIRSR" id="PIRSR602401-1"/>
    </source>
</evidence>
<evidence type="ECO:0000256" key="11">
    <source>
        <dbReference type="ARBA" id="ARBA00023033"/>
    </source>
</evidence>
<dbReference type="GO" id="GO:0005789">
    <property type="term" value="C:endoplasmic reticulum membrane"/>
    <property type="evidence" value="ECO:0007669"/>
    <property type="project" value="UniProtKB-SubCell"/>
</dbReference>
<dbReference type="PANTHER" id="PTHR24300">
    <property type="entry name" value="CYTOCHROME P450 508A4-RELATED"/>
    <property type="match status" value="1"/>
</dbReference>
<dbReference type="InterPro" id="IPR017972">
    <property type="entry name" value="Cyt_P450_CS"/>
</dbReference>
<evidence type="ECO:0000256" key="5">
    <source>
        <dbReference type="ARBA" id="ARBA00022617"/>
    </source>
</evidence>
<evidence type="ECO:0000256" key="6">
    <source>
        <dbReference type="ARBA" id="ARBA00022723"/>
    </source>
</evidence>
<dbReference type="AlphaFoldDB" id="A0A914EEU1"/>
<proteinExistence type="inferred from homology"/>
<name>A0A914EEU1_9BILA</name>
<dbReference type="PROSITE" id="PS00086">
    <property type="entry name" value="CYTOCHROME_P450"/>
    <property type="match status" value="1"/>
</dbReference>
<keyword evidence="6 13" id="KW-0479">Metal-binding</keyword>
<feature type="binding site" description="axial binding residue" evidence="13">
    <location>
        <position position="152"/>
    </location>
    <ligand>
        <name>heme</name>
        <dbReference type="ChEBI" id="CHEBI:30413"/>
    </ligand>
    <ligandPart>
        <name>Fe</name>
        <dbReference type="ChEBI" id="CHEBI:18248"/>
    </ligandPart>
</feature>
<dbReference type="InterPro" id="IPR001128">
    <property type="entry name" value="Cyt_P450"/>
</dbReference>
<evidence type="ECO:0000313" key="16">
    <source>
        <dbReference type="WBParaSite" id="ACRNAN_scaffold7557.g12819.t1"/>
    </source>
</evidence>
<comment type="cofactor">
    <cofactor evidence="1 13">
        <name>heme</name>
        <dbReference type="ChEBI" id="CHEBI:30413"/>
    </cofactor>
</comment>
<dbReference type="InterPro" id="IPR036396">
    <property type="entry name" value="Cyt_P450_sf"/>
</dbReference>
<organism evidence="15 16">
    <name type="scientific">Acrobeloides nanus</name>
    <dbReference type="NCBI Taxonomy" id="290746"/>
    <lineage>
        <taxon>Eukaryota</taxon>
        <taxon>Metazoa</taxon>
        <taxon>Ecdysozoa</taxon>
        <taxon>Nematoda</taxon>
        <taxon>Chromadorea</taxon>
        <taxon>Rhabditida</taxon>
        <taxon>Tylenchina</taxon>
        <taxon>Cephalobomorpha</taxon>
        <taxon>Cephaloboidea</taxon>
        <taxon>Cephalobidae</taxon>
        <taxon>Acrobeloides</taxon>
    </lineage>
</organism>
<dbReference type="PRINTS" id="PR00385">
    <property type="entry name" value="P450"/>
</dbReference>
<dbReference type="Pfam" id="PF00067">
    <property type="entry name" value="p450"/>
    <property type="match status" value="1"/>
</dbReference>
<keyword evidence="9 14" id="KW-0560">Oxidoreductase</keyword>
<accession>A0A914EEU1</accession>
<dbReference type="GO" id="GO:0016712">
    <property type="term" value="F:oxidoreductase activity, acting on paired donors, with incorporation or reduction of molecular oxygen, reduced flavin or flavoprotein as one donor, and incorporation of one atom of oxygen"/>
    <property type="evidence" value="ECO:0007669"/>
    <property type="project" value="TreeGrafter"/>
</dbReference>
<comment type="similarity">
    <text evidence="4 14">Belongs to the cytochrome P450 family.</text>
</comment>
<evidence type="ECO:0000256" key="3">
    <source>
        <dbReference type="ARBA" id="ARBA00004406"/>
    </source>
</evidence>
<evidence type="ECO:0000256" key="12">
    <source>
        <dbReference type="ARBA" id="ARBA00023136"/>
    </source>
</evidence>
<evidence type="ECO:0000256" key="14">
    <source>
        <dbReference type="RuleBase" id="RU000461"/>
    </source>
</evidence>
<dbReference type="Proteomes" id="UP000887540">
    <property type="component" value="Unplaced"/>
</dbReference>
<dbReference type="GO" id="GO:0020037">
    <property type="term" value="F:heme binding"/>
    <property type="evidence" value="ECO:0007669"/>
    <property type="project" value="InterPro"/>
</dbReference>
<dbReference type="GO" id="GO:0006082">
    <property type="term" value="P:organic acid metabolic process"/>
    <property type="evidence" value="ECO:0007669"/>
    <property type="project" value="TreeGrafter"/>
</dbReference>
<evidence type="ECO:0000256" key="8">
    <source>
        <dbReference type="ARBA" id="ARBA00022848"/>
    </source>
</evidence>